<dbReference type="Pfam" id="PF03754">
    <property type="entry name" value="At2g31720-like"/>
    <property type="match status" value="1"/>
</dbReference>
<evidence type="ECO:0000313" key="7">
    <source>
        <dbReference type="EMBL" id="KAK8522369.1"/>
    </source>
</evidence>
<dbReference type="EMBL" id="JBBPBM010000045">
    <property type="protein sequence ID" value="KAK8522369.1"/>
    <property type="molecule type" value="Genomic_DNA"/>
</dbReference>
<organism evidence="7 8">
    <name type="scientific">Hibiscus sabdariffa</name>
    <name type="common">roselle</name>
    <dbReference type="NCBI Taxonomy" id="183260"/>
    <lineage>
        <taxon>Eukaryota</taxon>
        <taxon>Viridiplantae</taxon>
        <taxon>Streptophyta</taxon>
        <taxon>Embryophyta</taxon>
        <taxon>Tracheophyta</taxon>
        <taxon>Spermatophyta</taxon>
        <taxon>Magnoliopsida</taxon>
        <taxon>eudicotyledons</taxon>
        <taxon>Gunneridae</taxon>
        <taxon>Pentapetalae</taxon>
        <taxon>rosids</taxon>
        <taxon>malvids</taxon>
        <taxon>Malvales</taxon>
        <taxon>Malvaceae</taxon>
        <taxon>Malvoideae</taxon>
        <taxon>Hibiscus</taxon>
    </lineage>
</organism>
<feature type="region of interest" description="Disordered" evidence="6">
    <location>
        <begin position="428"/>
        <end position="501"/>
    </location>
</feature>
<comment type="caution">
    <text evidence="7">The sequence shown here is derived from an EMBL/GenBank/DDBJ whole genome shotgun (WGS) entry which is preliminary data.</text>
</comment>
<keyword evidence="8" id="KW-1185">Reference proteome</keyword>
<accession>A0ABR2CRH7</accession>
<evidence type="ECO:0000256" key="1">
    <source>
        <dbReference type="ARBA" id="ARBA00004123"/>
    </source>
</evidence>
<keyword evidence="5" id="KW-0539">Nucleus</keyword>
<evidence type="ECO:0000256" key="5">
    <source>
        <dbReference type="ARBA" id="ARBA00023242"/>
    </source>
</evidence>
<dbReference type="InterPro" id="IPR005508">
    <property type="entry name" value="At2g31720-like"/>
</dbReference>
<keyword evidence="4" id="KW-0804">Transcription</keyword>
<dbReference type="Gene3D" id="3.90.470.10">
    <property type="entry name" value="Ribosomal protein L22/L17"/>
    <property type="match status" value="1"/>
</dbReference>
<evidence type="ECO:0000256" key="6">
    <source>
        <dbReference type="SAM" id="MobiDB-lite"/>
    </source>
</evidence>
<gene>
    <name evidence="7" type="ORF">V6N12_056080</name>
</gene>
<dbReference type="Proteomes" id="UP001472677">
    <property type="component" value="Unassembled WGS sequence"/>
</dbReference>
<dbReference type="SUPFAM" id="SSF54843">
    <property type="entry name" value="Ribosomal protein L22"/>
    <property type="match status" value="1"/>
</dbReference>
<comment type="subcellular location">
    <subcellularLocation>
        <location evidence="1">Nucleus</location>
    </subcellularLocation>
</comment>
<feature type="compositionally biased region" description="Basic residues" evidence="6">
    <location>
        <begin position="124"/>
        <end position="133"/>
    </location>
</feature>
<feature type="region of interest" description="Disordered" evidence="6">
    <location>
        <begin position="98"/>
        <end position="145"/>
    </location>
</feature>
<dbReference type="InterPro" id="IPR015300">
    <property type="entry name" value="DNA-bd_pseudobarrel_sf"/>
</dbReference>
<dbReference type="PANTHER" id="PTHR31541:SF25">
    <property type="entry name" value="GAMMA-GLIADIN B"/>
    <property type="match status" value="1"/>
</dbReference>
<dbReference type="PANTHER" id="PTHR31541">
    <property type="entry name" value="B3 DOMAIN PLANT PROTEIN-RELATED"/>
    <property type="match status" value="1"/>
</dbReference>
<evidence type="ECO:0000256" key="3">
    <source>
        <dbReference type="ARBA" id="ARBA00023125"/>
    </source>
</evidence>
<dbReference type="SUPFAM" id="SSF101936">
    <property type="entry name" value="DNA-binding pseudobarrel domain"/>
    <property type="match status" value="1"/>
</dbReference>
<feature type="compositionally biased region" description="Acidic residues" evidence="6">
    <location>
        <begin position="363"/>
        <end position="372"/>
    </location>
</feature>
<sequence>MAELSRADFKYVDPNWSRFECLVQIAAKFDEERSQINHDHDQSLCKKENTGLKQRFTFNNNAGKKTKREFKGEDDDGEWEGGLKPELKRSKKQRFTFNTNAGKKMKREFKEEDGDEEWESGLKPKLKRSKKQKPPCPIPTPDLPDRFKRHISENMGGSGPVLVIQKALFFSDVNPTASRLSVPFSQVKTHDFLKSTEADALANQSPMEVCLLGPSMEKTTMTLNRWEMGKTSLYVMTESWNSVVKSNKLKKGDVVQLWSFRNTRETAFAIRKLPLVKAKRYLEDVMAHNQAIPFRRFCSGVGRTAQAKNRHSNGQGRWPVKSAEFILDLLKNAEACLQFLIFHKSEDDDGQGCEEEKEKEGQDDSGSEDSEDFEVERLLNICFGDPNKMRKRGLYFKDSINPSLAITNHDAEEATVLAAKEDVNHMDGDGFNGANGELADAGSRWDGDGFNGDDDGLMDAGSRWDGDGFNEADGELVDAGSKWDGDGFNEADGELMDDDIK</sequence>
<evidence type="ECO:0000256" key="2">
    <source>
        <dbReference type="ARBA" id="ARBA00023015"/>
    </source>
</evidence>
<protein>
    <recommendedName>
        <fullName evidence="9">B3 domain-containing protein</fullName>
    </recommendedName>
</protein>
<feature type="region of interest" description="Disordered" evidence="6">
    <location>
        <begin position="347"/>
        <end position="372"/>
    </location>
</feature>
<dbReference type="InterPro" id="IPR036394">
    <property type="entry name" value="Ribosomal_uL22_sf"/>
</dbReference>
<name>A0ABR2CRH7_9ROSI</name>
<keyword evidence="3" id="KW-0238">DNA-binding</keyword>
<evidence type="ECO:0000313" key="8">
    <source>
        <dbReference type="Proteomes" id="UP001472677"/>
    </source>
</evidence>
<reference evidence="7 8" key="1">
    <citation type="journal article" date="2024" name="G3 (Bethesda)">
        <title>Genome assembly of Hibiscus sabdariffa L. provides insights into metabolisms of medicinal natural products.</title>
        <authorList>
            <person name="Kim T."/>
        </authorList>
    </citation>
    <scope>NUCLEOTIDE SEQUENCE [LARGE SCALE GENOMIC DNA]</scope>
    <source>
        <strain evidence="7">TK-2024</strain>
        <tissue evidence="7">Old leaves</tissue>
    </source>
</reference>
<feature type="compositionally biased region" description="Acidic residues" evidence="6">
    <location>
        <begin position="487"/>
        <end position="501"/>
    </location>
</feature>
<dbReference type="CDD" id="cd10017">
    <property type="entry name" value="B3_DNA"/>
    <property type="match status" value="1"/>
</dbReference>
<evidence type="ECO:0000256" key="4">
    <source>
        <dbReference type="ARBA" id="ARBA00023163"/>
    </source>
</evidence>
<evidence type="ECO:0008006" key="9">
    <source>
        <dbReference type="Google" id="ProtNLM"/>
    </source>
</evidence>
<keyword evidence="2" id="KW-0805">Transcription regulation</keyword>
<dbReference type="InterPro" id="IPR003340">
    <property type="entry name" value="B3_DNA-bd"/>
</dbReference>
<proteinExistence type="predicted"/>